<dbReference type="GO" id="GO:0046982">
    <property type="term" value="F:protein heterodimerization activity"/>
    <property type="evidence" value="ECO:0007669"/>
    <property type="project" value="InterPro"/>
</dbReference>
<evidence type="ECO:0000313" key="3">
    <source>
        <dbReference type="EMBL" id="KFD44951.1"/>
    </source>
</evidence>
<protein>
    <recommendedName>
        <fullName evidence="2">Core Histone H2A/H2B/H3 domain-containing protein</fullName>
    </recommendedName>
</protein>
<gene>
    <name evidence="3" type="ORF">M513_14173</name>
</gene>
<dbReference type="Gene3D" id="1.10.20.10">
    <property type="entry name" value="Histone, subunit A"/>
    <property type="match status" value="1"/>
</dbReference>
<dbReference type="PANTHER" id="PTHR11426">
    <property type="entry name" value="HISTONE H3"/>
    <property type="match status" value="1"/>
</dbReference>
<organism evidence="3 4">
    <name type="scientific">Trichuris suis</name>
    <name type="common">pig whipworm</name>
    <dbReference type="NCBI Taxonomy" id="68888"/>
    <lineage>
        <taxon>Eukaryota</taxon>
        <taxon>Metazoa</taxon>
        <taxon>Ecdysozoa</taxon>
        <taxon>Nematoda</taxon>
        <taxon>Enoplea</taxon>
        <taxon>Dorylaimia</taxon>
        <taxon>Trichinellida</taxon>
        <taxon>Trichuridae</taxon>
        <taxon>Trichuris</taxon>
    </lineage>
</organism>
<sequence length="79" mass="9214">MQLCPAPPMGRIKKPQRYQNRRYQKSTDLLIGKLSFQRQVRQIAESLKPGLRFQKAALDALQEASEAYAVTWACERFRM</sequence>
<evidence type="ECO:0000256" key="1">
    <source>
        <dbReference type="ARBA" id="ARBA00010343"/>
    </source>
</evidence>
<dbReference type="SMART" id="SM00428">
    <property type="entry name" value="H3"/>
    <property type="match status" value="1"/>
</dbReference>
<keyword evidence="4" id="KW-1185">Reference proteome</keyword>
<dbReference type="GO" id="GO:0000786">
    <property type="term" value="C:nucleosome"/>
    <property type="evidence" value="ECO:0007669"/>
    <property type="project" value="InterPro"/>
</dbReference>
<dbReference type="InterPro" id="IPR009072">
    <property type="entry name" value="Histone-fold"/>
</dbReference>
<feature type="domain" description="Core Histone H2A/H2B/H3" evidence="2">
    <location>
        <begin position="16"/>
        <end position="70"/>
    </location>
</feature>
<proteinExistence type="inferred from homology"/>
<reference evidence="3 4" key="1">
    <citation type="journal article" date="2014" name="Nat. Genet.">
        <title>Genome and transcriptome of the porcine whipworm Trichuris suis.</title>
        <authorList>
            <person name="Jex A.R."/>
            <person name="Nejsum P."/>
            <person name="Schwarz E.M."/>
            <person name="Hu L."/>
            <person name="Young N.D."/>
            <person name="Hall R.S."/>
            <person name="Korhonen P.K."/>
            <person name="Liao S."/>
            <person name="Thamsborg S."/>
            <person name="Xia J."/>
            <person name="Xu P."/>
            <person name="Wang S."/>
            <person name="Scheerlinck J.P."/>
            <person name="Hofmann A."/>
            <person name="Sternberg P.W."/>
            <person name="Wang J."/>
            <person name="Gasser R.B."/>
        </authorList>
    </citation>
    <scope>NUCLEOTIDE SEQUENCE [LARGE SCALE GENOMIC DNA]</scope>
    <source>
        <strain evidence="3">DCEP-RM93M</strain>
    </source>
</reference>
<dbReference type="Proteomes" id="UP000030764">
    <property type="component" value="Unassembled WGS sequence"/>
</dbReference>
<dbReference type="GO" id="GO:0003677">
    <property type="term" value="F:DNA binding"/>
    <property type="evidence" value="ECO:0007669"/>
    <property type="project" value="InterPro"/>
</dbReference>
<dbReference type="AlphaFoldDB" id="A0A085LJ05"/>
<dbReference type="EMBL" id="KL364040">
    <property type="protein sequence ID" value="KFD44951.1"/>
    <property type="molecule type" value="Genomic_DNA"/>
</dbReference>
<dbReference type="GO" id="GO:0030527">
    <property type="term" value="F:structural constituent of chromatin"/>
    <property type="evidence" value="ECO:0007669"/>
    <property type="project" value="InterPro"/>
</dbReference>
<dbReference type="InterPro" id="IPR000164">
    <property type="entry name" value="Histone_H3/CENP-A"/>
</dbReference>
<comment type="similarity">
    <text evidence="1">Belongs to the histone H3 family.</text>
</comment>
<evidence type="ECO:0000313" key="4">
    <source>
        <dbReference type="Proteomes" id="UP000030764"/>
    </source>
</evidence>
<dbReference type="InterPro" id="IPR007125">
    <property type="entry name" value="H2A/H2B/H3"/>
</dbReference>
<evidence type="ECO:0000259" key="2">
    <source>
        <dbReference type="Pfam" id="PF00125"/>
    </source>
</evidence>
<dbReference type="PRINTS" id="PR00622">
    <property type="entry name" value="HISTONEH3"/>
</dbReference>
<accession>A0A085LJ05</accession>
<dbReference type="SUPFAM" id="SSF47113">
    <property type="entry name" value="Histone-fold"/>
    <property type="match status" value="1"/>
</dbReference>
<name>A0A085LJ05_9BILA</name>
<dbReference type="Pfam" id="PF00125">
    <property type="entry name" value="Histone"/>
    <property type="match status" value="1"/>
</dbReference>